<feature type="transmembrane region" description="Helical" evidence="1">
    <location>
        <begin position="138"/>
        <end position="159"/>
    </location>
</feature>
<feature type="transmembrane region" description="Helical" evidence="1">
    <location>
        <begin position="166"/>
        <end position="185"/>
    </location>
</feature>
<gene>
    <name evidence="2" type="ORF">DXC51_27195</name>
</gene>
<dbReference type="GeneID" id="97990437"/>
<feature type="transmembrane region" description="Helical" evidence="1">
    <location>
        <begin position="101"/>
        <end position="126"/>
    </location>
</feature>
<dbReference type="AlphaFoldDB" id="A0A3E3HVM2"/>
<protein>
    <submittedName>
        <fullName evidence="2">Uncharacterized protein</fullName>
    </submittedName>
</protein>
<evidence type="ECO:0000313" key="2">
    <source>
        <dbReference type="EMBL" id="RGE55842.1"/>
    </source>
</evidence>
<feature type="transmembrane region" description="Helical" evidence="1">
    <location>
        <begin position="48"/>
        <end position="73"/>
    </location>
</feature>
<comment type="caution">
    <text evidence="2">The sequence shown here is derived from an EMBL/GenBank/DDBJ whole genome shotgun (WGS) entry which is preliminary data.</text>
</comment>
<proteinExistence type="predicted"/>
<organism evidence="2 3">
    <name type="scientific">Eisenbergiella massiliensis</name>
    <dbReference type="NCBI Taxonomy" id="1720294"/>
    <lineage>
        <taxon>Bacteria</taxon>
        <taxon>Bacillati</taxon>
        <taxon>Bacillota</taxon>
        <taxon>Clostridia</taxon>
        <taxon>Lachnospirales</taxon>
        <taxon>Lachnospiraceae</taxon>
        <taxon>Eisenbergiella</taxon>
    </lineage>
</organism>
<keyword evidence="1" id="KW-0812">Transmembrane</keyword>
<keyword evidence="1" id="KW-0472">Membrane</keyword>
<dbReference type="Proteomes" id="UP000260812">
    <property type="component" value="Unassembled WGS sequence"/>
</dbReference>
<dbReference type="Pfam" id="PF12730">
    <property type="entry name" value="ABC2_membrane_4"/>
    <property type="match status" value="1"/>
</dbReference>
<feature type="transmembrane region" description="Helical" evidence="1">
    <location>
        <begin position="216"/>
        <end position="238"/>
    </location>
</feature>
<dbReference type="EMBL" id="QVLV01000035">
    <property type="protein sequence ID" value="RGE55842.1"/>
    <property type="molecule type" value="Genomic_DNA"/>
</dbReference>
<keyword evidence="1" id="KW-1133">Transmembrane helix</keyword>
<sequence>MHNILAAELMKLKKNKMAGTGTLLLCAIPVLAMIKKILIDKDSIGLQEWYLTIFLLQTIALPVVNGFVLTSLIQREYQDCTLRNTLCAPVSRSAFLLSKTVIWFLWFFLSASAAMLLTISGARLLFPSGFGTDELLLIAGQLTQQALLVFLTSLPALWIAVSQRAAFYPALLAVLGFAILETAGMQVSVEWLLPASLCPWTAVSVSVLVEKGGGFYFLCLLSAALCGALGLAGALRAFGKQDL</sequence>
<evidence type="ECO:0000256" key="1">
    <source>
        <dbReference type="SAM" id="Phobius"/>
    </source>
</evidence>
<accession>A0A3E3HVM2</accession>
<dbReference type="RefSeq" id="WP_117545815.1">
    <property type="nucleotide sequence ID" value="NZ_JBKUNB010000001.1"/>
</dbReference>
<evidence type="ECO:0000313" key="3">
    <source>
        <dbReference type="Proteomes" id="UP000260812"/>
    </source>
</evidence>
<name>A0A3E3HVM2_9FIRM</name>
<keyword evidence="3" id="KW-1185">Reference proteome</keyword>
<reference evidence="2" key="1">
    <citation type="submission" date="2018-08" db="EMBL/GenBank/DDBJ databases">
        <title>A genome reference for cultivated species of the human gut microbiota.</title>
        <authorList>
            <person name="Zou Y."/>
            <person name="Xue W."/>
            <person name="Luo G."/>
        </authorList>
    </citation>
    <scope>NUCLEOTIDE SEQUENCE [LARGE SCALE GENOMIC DNA]</scope>
    <source>
        <strain evidence="2">TF05-5AC</strain>
    </source>
</reference>